<proteinExistence type="predicted"/>
<evidence type="ECO:0000313" key="3">
    <source>
        <dbReference type="Proteomes" id="UP000217954"/>
    </source>
</evidence>
<reference evidence="2 3" key="2">
    <citation type="journal article" date="2017" name="Int. J. Syst. Evol. Microbiol.">
        <title>Mycobacterium stephanolepidis sp. nov., a rapidly growing species related to Mycobacterium chelonae, isolated from marine teleost fish, Stephanolepis cirrhifer.</title>
        <authorList>
            <person name="Fukano H."/>
            <person name="Wada S."/>
            <person name="Kurata O."/>
            <person name="Katayama K."/>
            <person name="Fujiwara N."/>
            <person name="Hoshino Y."/>
        </authorList>
    </citation>
    <scope>NUCLEOTIDE SEQUENCE [LARGE SCALE GENOMIC DNA]</scope>
    <source>
        <strain evidence="2 3">NJB0901</strain>
    </source>
</reference>
<organism evidence="2 3">
    <name type="scientific">[Mycobacterium] stephanolepidis</name>
    <dbReference type="NCBI Taxonomy" id="1520670"/>
    <lineage>
        <taxon>Bacteria</taxon>
        <taxon>Bacillati</taxon>
        <taxon>Actinomycetota</taxon>
        <taxon>Actinomycetes</taxon>
        <taxon>Mycobacteriales</taxon>
        <taxon>Mycobacteriaceae</taxon>
        <taxon>Mycobacteroides</taxon>
    </lineage>
</organism>
<dbReference type="AlphaFoldDB" id="A0A1Z4F1K4"/>
<keyword evidence="3" id="KW-1185">Reference proteome</keyword>
<gene>
    <name evidence="2" type="ORF">MSTE_03790</name>
</gene>
<dbReference type="Proteomes" id="UP000217954">
    <property type="component" value="Chromosome"/>
</dbReference>
<evidence type="ECO:0000256" key="1">
    <source>
        <dbReference type="SAM" id="MobiDB-lite"/>
    </source>
</evidence>
<dbReference type="EMBL" id="AP018165">
    <property type="protein sequence ID" value="BAX99088.1"/>
    <property type="molecule type" value="Genomic_DNA"/>
</dbReference>
<evidence type="ECO:0000313" key="2">
    <source>
        <dbReference type="EMBL" id="BAX99088.1"/>
    </source>
</evidence>
<accession>A0A1Z4F1K4</accession>
<sequence>MRTGISLSLIAPDRLTEVLDEERKDTAAEFLETSEYFFVECGITVKRMLANIGNGYCSPDCPKSPSTQGSRKRIRLYREVE</sequence>
<reference evidence="3" key="1">
    <citation type="journal article" date="2017" name="Genome Announc.">
        <title>Complete Genome Sequence of Mycobacterium stephanolepidis.</title>
        <authorList>
            <person name="Fukano H."/>
            <person name="Yoshida M."/>
            <person name="Katayama Y."/>
            <person name="Omatsu T."/>
            <person name="Mizutani T."/>
            <person name="Kurata O."/>
            <person name="Wada S."/>
            <person name="Hoshino Y."/>
        </authorList>
    </citation>
    <scope>NUCLEOTIDE SEQUENCE [LARGE SCALE GENOMIC DNA]</scope>
    <source>
        <strain evidence="3">NJB0901</strain>
    </source>
</reference>
<dbReference type="KEGG" id="mste:MSTE_03790"/>
<dbReference type="OrthoDB" id="568335at2"/>
<name>A0A1Z4F1K4_9MYCO</name>
<dbReference type="RefSeq" id="WP_096503484.1">
    <property type="nucleotide sequence ID" value="NZ_AP018165.1"/>
</dbReference>
<protein>
    <submittedName>
        <fullName evidence="2">Uncharacterized protein</fullName>
    </submittedName>
</protein>
<feature type="region of interest" description="Disordered" evidence="1">
    <location>
        <begin position="60"/>
        <end position="81"/>
    </location>
</feature>